<dbReference type="InterPro" id="IPR002035">
    <property type="entry name" value="VWF_A"/>
</dbReference>
<sequence length="1086" mass="123377">MAWIFIFILSVFYCVNSSYSYQFANSLEQQRNSLRIVALHIRSEIQYRFATTHVTSSILNEDLKDRETVFDVTLPEAAFISNFSLEIMGKRYVGEIKDKETAKKQYEQARQRGQSAGHVGMKPRDTNKFKVAINVAALSEVMFYLTYNEILQRRRGSYDHTIYINPRQIVDDFRIEVYIQESREITLLRVPPLRNDILSNYNTAVRNRYAIVDRTSPTSAFIRYNPSREDQIRASMHGLSGLFIVEYDVDRKLDAGDVLIVDGFFVHFFAPTGLHRMARRILFILDTSGSMIGTKMQQLKDAMMQILDDLQENDLFNIIEFNDKISRWSTDLPVEYATPDTIDSAKTFIKNLTADGWTNINDAVLEGLTAILNKNISDSDTTPVIIFLTDGDPTAGETDTAKILKSIQGRNTRGVPIFSLAFGENADYNFMKKMSAQNNAFCRKIYEASDATIQLTGFYDEVSSVLISNLTFQFIGKETVKSSITNALIPNYFEGSEIIITGQLASRDLQELRLSVTGNGLNGTMELRSASNIYIHGADYSEKKKFEGFSYSHIAEKMWAYLTIKQLLNDRLRELNTTTRHDMKYRALKLALKYNFVTPLTSMVVTTPLNRGQNNVIDPNDNEFGASDDPYSYWSNNIPQAQAFTMSSPSFVDNDPHFIVHMKGIDTSVCFDIMGIPGDIINLVRDEISGIVVNGIIVSNKRIFIRKKRKDDSVDSSQELKTYLGSIVISGFGTHISITPERWILNGDVHKWLSSEVMTSYKTKIVTDGTGEMIVVMFPNRITLLVMKHTRTKSQKRAGKVDFLGFYIVEDRGFSESTHGLLGQFLYRKVTLEKKKTLKNGRTRGKLKVHGNTRKPRKVCASLGRRLNLATNSKIECWMVQNNGKRLLDGNYMDYINRRNVTDYINRLGGDCFGATSSRPELQCPAAATVQQFDDRNNCYCRFFESGVLEGFFLAEGIRYVKSYMEENFDNISMGKFIWCQVSTPEDITQYHQRYAKRLDRKRSHKAITGTPSGEVQMRVPLSILGTRPISPERRGKADKGIGDDKLREKYAELQQQFEQLSEEFMVALGGSDSGDIILSSANPTQ</sequence>
<evidence type="ECO:0000256" key="7">
    <source>
        <dbReference type="ARBA" id="ARBA00023180"/>
    </source>
</evidence>
<dbReference type="InterPro" id="IPR036465">
    <property type="entry name" value="vWFA_dom_sf"/>
</dbReference>
<evidence type="ECO:0000313" key="12">
    <source>
        <dbReference type="Proteomes" id="UP000507470"/>
    </source>
</evidence>
<accession>A0A6J8DGN9</accession>
<keyword evidence="6" id="KW-0722">Serine protease inhibitor</keyword>
<keyword evidence="3" id="KW-0964">Secreted</keyword>
<dbReference type="GO" id="GO:0004867">
    <property type="term" value="F:serine-type endopeptidase inhibitor activity"/>
    <property type="evidence" value="ECO:0007669"/>
    <property type="project" value="UniProtKB-KW"/>
</dbReference>
<dbReference type="Pfam" id="PF08487">
    <property type="entry name" value="VIT"/>
    <property type="match status" value="1"/>
</dbReference>
<dbReference type="PROSITE" id="PS51468">
    <property type="entry name" value="VIT"/>
    <property type="match status" value="1"/>
</dbReference>
<dbReference type="Proteomes" id="UP000507470">
    <property type="component" value="Unassembled WGS sequence"/>
</dbReference>
<keyword evidence="5 8" id="KW-0732">Signal</keyword>
<feature type="signal peptide" evidence="8">
    <location>
        <begin position="1"/>
        <end position="17"/>
    </location>
</feature>
<organism evidence="11 12">
    <name type="scientific">Mytilus coruscus</name>
    <name type="common">Sea mussel</name>
    <dbReference type="NCBI Taxonomy" id="42192"/>
    <lineage>
        <taxon>Eukaryota</taxon>
        <taxon>Metazoa</taxon>
        <taxon>Spiralia</taxon>
        <taxon>Lophotrochozoa</taxon>
        <taxon>Mollusca</taxon>
        <taxon>Bivalvia</taxon>
        <taxon>Autobranchia</taxon>
        <taxon>Pteriomorphia</taxon>
        <taxon>Mytilida</taxon>
        <taxon>Mytiloidea</taxon>
        <taxon>Mytilidae</taxon>
        <taxon>Mytilinae</taxon>
        <taxon>Mytilus</taxon>
    </lineage>
</organism>
<feature type="domain" description="VIT" evidence="10">
    <location>
        <begin position="20"/>
        <end position="149"/>
    </location>
</feature>
<comment type="subcellular location">
    <subcellularLocation>
        <location evidence="1">Secreted</location>
    </subcellularLocation>
</comment>
<dbReference type="Pfam" id="PF06668">
    <property type="entry name" value="ITI_HC_C"/>
    <property type="match status" value="1"/>
</dbReference>
<dbReference type="OrthoDB" id="299997at2759"/>
<evidence type="ECO:0000256" key="3">
    <source>
        <dbReference type="ARBA" id="ARBA00022525"/>
    </source>
</evidence>
<dbReference type="PANTHER" id="PTHR10338:SF108">
    <property type="entry name" value="INTER-ALPHA-TRYPSIN INHIBITOR HEAVY CHAIN H4-LIKE PROTEIN"/>
    <property type="match status" value="1"/>
</dbReference>
<name>A0A6J8DGN9_MYTCO</name>
<evidence type="ECO:0000256" key="1">
    <source>
        <dbReference type="ARBA" id="ARBA00004613"/>
    </source>
</evidence>
<keyword evidence="7" id="KW-0325">Glycoprotein</keyword>
<dbReference type="GO" id="GO:0030212">
    <property type="term" value="P:hyaluronan metabolic process"/>
    <property type="evidence" value="ECO:0007669"/>
    <property type="project" value="InterPro"/>
</dbReference>
<evidence type="ECO:0000256" key="8">
    <source>
        <dbReference type="SAM" id="SignalP"/>
    </source>
</evidence>
<evidence type="ECO:0000256" key="5">
    <source>
        <dbReference type="ARBA" id="ARBA00022729"/>
    </source>
</evidence>
<evidence type="ECO:0000259" key="9">
    <source>
        <dbReference type="PROSITE" id="PS50234"/>
    </source>
</evidence>
<dbReference type="EMBL" id="CACVKT020007423">
    <property type="protein sequence ID" value="CAC5407813.1"/>
    <property type="molecule type" value="Genomic_DNA"/>
</dbReference>
<proteinExistence type="inferred from homology"/>
<evidence type="ECO:0000256" key="4">
    <source>
        <dbReference type="ARBA" id="ARBA00022690"/>
    </source>
</evidence>
<keyword evidence="12" id="KW-1185">Reference proteome</keyword>
<dbReference type="GO" id="GO:0005576">
    <property type="term" value="C:extracellular region"/>
    <property type="evidence" value="ECO:0007669"/>
    <property type="project" value="UniProtKB-SubCell"/>
</dbReference>
<feature type="chain" id="PRO_5027055272" description="Inter-alpha-trypsin inhibitor heavy chain H3" evidence="8">
    <location>
        <begin position="18"/>
        <end position="1086"/>
    </location>
</feature>
<dbReference type="Pfam" id="PF00092">
    <property type="entry name" value="VWA"/>
    <property type="match status" value="1"/>
</dbReference>
<evidence type="ECO:0008006" key="13">
    <source>
        <dbReference type="Google" id="ProtNLM"/>
    </source>
</evidence>
<dbReference type="PROSITE" id="PS50234">
    <property type="entry name" value="VWFA"/>
    <property type="match status" value="1"/>
</dbReference>
<protein>
    <recommendedName>
        <fullName evidence="13">Inter-alpha-trypsin inhibitor heavy chain H3</fullName>
    </recommendedName>
</protein>
<evidence type="ECO:0000256" key="2">
    <source>
        <dbReference type="ARBA" id="ARBA00010158"/>
    </source>
</evidence>
<dbReference type="InterPro" id="IPR010600">
    <property type="entry name" value="ITI_HC_C"/>
</dbReference>
<gene>
    <name evidence="11" type="ORF">MCOR_41250</name>
</gene>
<evidence type="ECO:0000259" key="10">
    <source>
        <dbReference type="PROSITE" id="PS51468"/>
    </source>
</evidence>
<feature type="domain" description="VWFA" evidence="9">
    <location>
        <begin position="280"/>
        <end position="462"/>
    </location>
</feature>
<evidence type="ECO:0000313" key="11">
    <source>
        <dbReference type="EMBL" id="CAC5407813.1"/>
    </source>
</evidence>
<evidence type="ECO:0000256" key="6">
    <source>
        <dbReference type="ARBA" id="ARBA00022900"/>
    </source>
</evidence>
<dbReference type="SMART" id="SM00609">
    <property type="entry name" value="VIT"/>
    <property type="match status" value="1"/>
</dbReference>
<dbReference type="PANTHER" id="PTHR10338">
    <property type="entry name" value="INTER-ALPHA-TRYPSIN INHIBITOR HEAVY CHAIN FAMILY MEMBER"/>
    <property type="match status" value="1"/>
</dbReference>
<dbReference type="SUPFAM" id="SSF53300">
    <property type="entry name" value="vWA-like"/>
    <property type="match status" value="1"/>
</dbReference>
<dbReference type="AlphaFoldDB" id="A0A6J8DGN9"/>
<dbReference type="InterPro" id="IPR050934">
    <property type="entry name" value="ITIH"/>
</dbReference>
<keyword evidence="4" id="KW-0646">Protease inhibitor</keyword>
<comment type="similarity">
    <text evidence="2">Belongs to the ITIH family.</text>
</comment>
<dbReference type="InterPro" id="IPR013694">
    <property type="entry name" value="VIT"/>
</dbReference>
<dbReference type="Gene3D" id="3.40.50.410">
    <property type="entry name" value="von Willebrand factor, type A domain"/>
    <property type="match status" value="1"/>
</dbReference>
<dbReference type="SMART" id="SM00327">
    <property type="entry name" value="VWA"/>
    <property type="match status" value="1"/>
</dbReference>
<reference evidence="11 12" key="1">
    <citation type="submission" date="2020-06" db="EMBL/GenBank/DDBJ databases">
        <authorList>
            <person name="Li R."/>
            <person name="Bekaert M."/>
        </authorList>
    </citation>
    <scope>NUCLEOTIDE SEQUENCE [LARGE SCALE GENOMIC DNA]</scope>
    <source>
        <strain evidence="12">wild</strain>
    </source>
</reference>